<comment type="caution">
    <text evidence="3">The sequence shown here is derived from an EMBL/GenBank/DDBJ whole genome shotgun (WGS) entry which is preliminary data.</text>
</comment>
<keyword evidence="4" id="KW-1185">Reference proteome</keyword>
<reference evidence="3 4" key="1">
    <citation type="submission" date="2024-04" db="EMBL/GenBank/DDBJ databases">
        <title>Novel genus in family Flammeovirgaceae.</title>
        <authorList>
            <person name="Nguyen T.H."/>
            <person name="Vuong T.Q."/>
            <person name="Le H."/>
            <person name="Kim S.-G."/>
        </authorList>
    </citation>
    <scope>NUCLEOTIDE SEQUENCE [LARGE SCALE GENOMIC DNA]</scope>
    <source>
        <strain evidence="3 4">JCM 23209</strain>
    </source>
</reference>
<dbReference type="Proteomes" id="UP001403385">
    <property type="component" value="Unassembled WGS sequence"/>
</dbReference>
<evidence type="ECO:0000259" key="2">
    <source>
        <dbReference type="Pfam" id="PF04473"/>
    </source>
</evidence>
<evidence type="ECO:0000313" key="3">
    <source>
        <dbReference type="EMBL" id="MEN7549048.1"/>
    </source>
</evidence>
<protein>
    <submittedName>
        <fullName evidence="3">Transglutaminase-like domain-containing protein</fullName>
    </submittedName>
</protein>
<feature type="compositionally biased region" description="Low complexity" evidence="1">
    <location>
        <begin position="570"/>
        <end position="579"/>
    </location>
</feature>
<feature type="region of interest" description="Disordered" evidence="1">
    <location>
        <begin position="745"/>
        <end position="789"/>
    </location>
</feature>
<feature type="compositionally biased region" description="Basic residues" evidence="1">
    <location>
        <begin position="758"/>
        <end position="773"/>
    </location>
</feature>
<feature type="domain" description="Transglutaminase-like" evidence="2">
    <location>
        <begin position="66"/>
        <end position="159"/>
    </location>
</feature>
<feature type="region of interest" description="Disordered" evidence="1">
    <location>
        <begin position="538"/>
        <end position="579"/>
    </location>
</feature>
<dbReference type="Pfam" id="PF04473">
    <property type="entry name" value="DUF553"/>
    <property type="match status" value="1"/>
</dbReference>
<proteinExistence type="predicted"/>
<dbReference type="RefSeq" id="WP_346821820.1">
    <property type="nucleotide sequence ID" value="NZ_JBDKWZ010000007.1"/>
</dbReference>
<name>A0AAW9SCI5_9BACT</name>
<organism evidence="3 4">
    <name type="scientific">Rapidithrix thailandica</name>
    <dbReference type="NCBI Taxonomy" id="413964"/>
    <lineage>
        <taxon>Bacteria</taxon>
        <taxon>Pseudomonadati</taxon>
        <taxon>Bacteroidota</taxon>
        <taxon>Cytophagia</taxon>
        <taxon>Cytophagales</taxon>
        <taxon>Flammeovirgaceae</taxon>
        <taxon>Rapidithrix</taxon>
    </lineage>
</organism>
<feature type="region of interest" description="Disordered" evidence="1">
    <location>
        <begin position="480"/>
        <end position="511"/>
    </location>
</feature>
<evidence type="ECO:0000313" key="4">
    <source>
        <dbReference type="Proteomes" id="UP001403385"/>
    </source>
</evidence>
<evidence type="ECO:0000256" key="1">
    <source>
        <dbReference type="SAM" id="MobiDB-lite"/>
    </source>
</evidence>
<accession>A0AAW9SCI5</accession>
<gene>
    <name evidence="3" type="ORF">AAG747_14080</name>
</gene>
<dbReference type="EMBL" id="JBDKWZ010000007">
    <property type="protein sequence ID" value="MEN7549048.1"/>
    <property type="molecule type" value="Genomic_DNA"/>
</dbReference>
<dbReference type="AlphaFoldDB" id="A0AAW9SCI5"/>
<dbReference type="InterPro" id="IPR007562">
    <property type="entry name" value="Transglutaminase-like_domain"/>
</dbReference>
<sequence length="789" mass="85656">MSSTASIRGLGMVAAGQRELRSGREYNWLFPPFSQLEGTDRILQHGDVFDTLNLIEKIVKQTLGDTKKLARYLKANDLQTTTKNIFDFIYRHIQYRKDEPGTEQLHRPLRIWKERSRGVDCDDFTIFISSILTNLKVPHYYRMTQYKGRDYYQHVYVVVPKAGRSLSQGHYAIDPVVDRWNYEVPYSAKFDRAMNLPIQYLNGVDDLEEYPQVTGLGAASLGAAGLGAAGLGVPETFGNEFDLLGVPGLGAVDGEGLYQGFLDSLKKHLQNTRIAVSQNLAADYAGYRGVDLARQIDSVLAVWNDPVARSQRLDELEAWEEQEAKLGGLGGFFKKLWKGVKKGVKAVGKAVKKGVKAVGKGVKWVGDRVGDGVRAVGNAIARYNPLSLAARGGLEAAFRSNLFKMSERLGYGYLSEAQAKQIGLDLDSWRKSVDRLKKTRNLWVNTLKGKEGNLRHYIIRGWEKGVKKHGLPFLEPAHIDQTIGGHKGSAAPKGNPTEQQTPQSPAKDPEAVKRRMQELLKKRNPFFRFASKSSPLKPKGILPSGWTPGSGLPGGRTPSGWTPGGRIPNSRSSTPSSSVHSRLQTMLRQKRPFGFRGVEGLGAAGLGATGLGAAGTAVGGTAASGFIAKIVSWLKGLVIKVAKGAGKLVKGGVKVVRDLVKGNKKKLEKKAAEIAKGQIPLDKIGIKLPGVKLPGVKDQNGKVIPRPTPYVPTEYQPTPQTAGGGSMGLVLAAVAVGGLLLMNKSQKPTGLSGAPTRRTARKKTTPRGRKTSAKRNTTASRRGLGKVNI</sequence>